<dbReference type="Proteomes" id="UP000280368">
    <property type="component" value="Unassembled WGS sequence"/>
</dbReference>
<dbReference type="RefSeq" id="WP_121926528.1">
    <property type="nucleotide sequence ID" value="NZ_CBCSGA010000011.1"/>
</dbReference>
<feature type="transmembrane region" description="Helical" evidence="1">
    <location>
        <begin position="322"/>
        <end position="340"/>
    </location>
</feature>
<evidence type="ECO:0000256" key="1">
    <source>
        <dbReference type="SAM" id="Phobius"/>
    </source>
</evidence>
<gene>
    <name evidence="2" type="ORF">BC961_2976</name>
</gene>
<evidence type="ECO:0000313" key="2">
    <source>
        <dbReference type="EMBL" id="RMA72572.1"/>
    </source>
</evidence>
<accession>A0A3M0A0R6</accession>
<sequence length="409" mass="44765">MNSSIFKTLKDNFVNASSQNNRSTVELCITELSSGNFPKAVDLSEELIKKDINDSVGWATKALSQAHLFDYNNNLFFLKSSLTSLDEFKSKTSLSSKEIMAVEAIFVTTVLDRTITLVTERIEEVIELRRKAMAEKTKAGAAAIGAAMSAYAGSQSKSDVGKILGYGSAIAGAAASSHFNSNAELLNSASKGVFGVAVANISMTVGSAMTLKRNLNELDFAVRDEATTTLKNWINTLAFLYQQVIENLLVYGEELKKKNVFTKSFREASINMVTAPEATQFIYLSKILGIENSIPQFKELEAHMLKLREIDGSEIKSSVNKMHIIGGAALLITIILAATIPENILSKEDNGPLFLIVILTYVYLMIKPIGKAGELKQSVNEFVDAMKNFKVTSDRIIVENMVPQDKSLN</sequence>
<protein>
    <submittedName>
        <fullName evidence="2">Uncharacterized protein</fullName>
    </submittedName>
</protein>
<feature type="transmembrane region" description="Helical" evidence="1">
    <location>
        <begin position="352"/>
        <end position="370"/>
    </location>
</feature>
<dbReference type="OrthoDB" id="9818266at2"/>
<keyword evidence="3" id="KW-1185">Reference proteome</keyword>
<keyword evidence="1" id="KW-0472">Membrane</keyword>
<dbReference type="AlphaFoldDB" id="A0A3M0A0R6"/>
<dbReference type="EMBL" id="REFH01000013">
    <property type="protein sequence ID" value="RMA72572.1"/>
    <property type="molecule type" value="Genomic_DNA"/>
</dbReference>
<organism evidence="2 3">
    <name type="scientific">Flavobacterium weaverense</name>
    <dbReference type="NCBI Taxonomy" id="271156"/>
    <lineage>
        <taxon>Bacteria</taxon>
        <taxon>Pseudomonadati</taxon>
        <taxon>Bacteroidota</taxon>
        <taxon>Flavobacteriia</taxon>
        <taxon>Flavobacteriales</taxon>
        <taxon>Flavobacteriaceae</taxon>
        <taxon>Flavobacterium</taxon>
    </lineage>
</organism>
<name>A0A3M0A0R6_9FLAO</name>
<keyword evidence="1" id="KW-0812">Transmembrane</keyword>
<comment type="caution">
    <text evidence="2">The sequence shown here is derived from an EMBL/GenBank/DDBJ whole genome shotgun (WGS) entry which is preliminary data.</text>
</comment>
<keyword evidence="1" id="KW-1133">Transmembrane helix</keyword>
<proteinExistence type="predicted"/>
<evidence type="ECO:0000313" key="3">
    <source>
        <dbReference type="Proteomes" id="UP000280368"/>
    </source>
</evidence>
<reference evidence="2 3" key="1">
    <citation type="submission" date="2018-10" db="EMBL/GenBank/DDBJ databases">
        <title>Genomic Encyclopedia of Archaeal and Bacterial Type Strains, Phase II (KMG-II): from individual species to whole genera.</title>
        <authorList>
            <person name="Goeker M."/>
        </authorList>
    </citation>
    <scope>NUCLEOTIDE SEQUENCE [LARGE SCALE GENOMIC DNA]</scope>
    <source>
        <strain evidence="2 3">DSM 19727</strain>
    </source>
</reference>